<dbReference type="AlphaFoldDB" id="A0A0E9S1Z7"/>
<organism evidence="1">
    <name type="scientific">Anguilla anguilla</name>
    <name type="common">European freshwater eel</name>
    <name type="synonym">Muraena anguilla</name>
    <dbReference type="NCBI Taxonomy" id="7936"/>
    <lineage>
        <taxon>Eukaryota</taxon>
        <taxon>Metazoa</taxon>
        <taxon>Chordata</taxon>
        <taxon>Craniata</taxon>
        <taxon>Vertebrata</taxon>
        <taxon>Euteleostomi</taxon>
        <taxon>Actinopterygii</taxon>
        <taxon>Neopterygii</taxon>
        <taxon>Teleostei</taxon>
        <taxon>Anguilliformes</taxon>
        <taxon>Anguillidae</taxon>
        <taxon>Anguilla</taxon>
    </lineage>
</organism>
<protein>
    <submittedName>
        <fullName evidence="1">Uncharacterized protein</fullName>
    </submittedName>
</protein>
<proteinExistence type="predicted"/>
<reference evidence="1" key="2">
    <citation type="journal article" date="2015" name="Fish Shellfish Immunol.">
        <title>Early steps in the European eel (Anguilla anguilla)-Vibrio vulnificus interaction in the gills: Role of the RtxA13 toxin.</title>
        <authorList>
            <person name="Callol A."/>
            <person name="Pajuelo D."/>
            <person name="Ebbesson L."/>
            <person name="Teles M."/>
            <person name="MacKenzie S."/>
            <person name="Amaro C."/>
        </authorList>
    </citation>
    <scope>NUCLEOTIDE SEQUENCE</scope>
</reference>
<evidence type="ECO:0000313" key="1">
    <source>
        <dbReference type="EMBL" id="JAH35439.1"/>
    </source>
</evidence>
<name>A0A0E9S1Z7_ANGAN</name>
<reference evidence="1" key="1">
    <citation type="submission" date="2014-11" db="EMBL/GenBank/DDBJ databases">
        <authorList>
            <person name="Amaro Gonzalez C."/>
        </authorList>
    </citation>
    <scope>NUCLEOTIDE SEQUENCE</scope>
</reference>
<dbReference type="EMBL" id="GBXM01073138">
    <property type="protein sequence ID" value="JAH35439.1"/>
    <property type="molecule type" value="Transcribed_RNA"/>
</dbReference>
<sequence>MVAAFSLGLRFSPTFVVCAFWNPGKTFFF</sequence>
<accession>A0A0E9S1Z7</accession>